<keyword evidence="3" id="KW-1185">Reference proteome</keyword>
<dbReference type="RefSeq" id="WP_338535873.1">
    <property type="nucleotide sequence ID" value="NZ_AP028654.1"/>
</dbReference>
<dbReference type="InterPro" id="IPR036188">
    <property type="entry name" value="FAD/NAD-bd_sf"/>
</dbReference>
<dbReference type="GO" id="GO:0050660">
    <property type="term" value="F:flavin adenine dinucleotide binding"/>
    <property type="evidence" value="ECO:0007669"/>
    <property type="project" value="TreeGrafter"/>
</dbReference>
<proteinExistence type="predicted"/>
<dbReference type="InterPro" id="IPR050982">
    <property type="entry name" value="Auxin_biosynth/cation_transpt"/>
</dbReference>
<keyword evidence="1" id="KW-0560">Oxidoreductase</keyword>
<accession>A0AAU9EBR6</accession>
<sequence>MKHFSVVIVGAGPSGLCLSYHLKEKGIDHIIIEKKEILHTWKNERWDSFDLVTPNWMTLLPETEKIIPKNNEFMSKNQIVNSLEKFAKEVNPNVLEHTVISNISLEDELYYIKTDKGNFTANNVIISVGLFNNKKIPLPEFDT</sequence>
<organism evidence="2 3">
    <name type="scientific">Helicovermis profundi</name>
    <dbReference type="NCBI Taxonomy" id="3065157"/>
    <lineage>
        <taxon>Bacteria</taxon>
        <taxon>Bacillati</taxon>
        <taxon>Bacillota</taxon>
        <taxon>Clostridia</taxon>
        <taxon>Helicovermis</taxon>
    </lineage>
</organism>
<dbReference type="Pfam" id="PF13738">
    <property type="entry name" value="Pyr_redox_3"/>
    <property type="match status" value="1"/>
</dbReference>
<dbReference type="Gene3D" id="3.50.50.60">
    <property type="entry name" value="FAD/NAD(P)-binding domain"/>
    <property type="match status" value="1"/>
</dbReference>
<dbReference type="PANTHER" id="PTHR43539">
    <property type="entry name" value="FLAVIN-BINDING MONOOXYGENASE-LIKE PROTEIN (AFU_ORTHOLOGUE AFUA_4G09220)"/>
    <property type="match status" value="1"/>
</dbReference>
<reference evidence="2 3" key="1">
    <citation type="submission" date="2023-08" db="EMBL/GenBank/DDBJ databases">
        <title>Helicovermis profunda gen. nov., sp. nov., a novel mesophilic, fermentative bacterium within the Bacillota from a deep-sea hydrothermal vent chimney.</title>
        <authorList>
            <person name="Miyazaki U."/>
            <person name="Mizutani D."/>
            <person name="Hashimoto Y."/>
            <person name="Tame A."/>
            <person name="Sawayama S."/>
            <person name="Miyazaki J."/>
            <person name="Takai K."/>
            <person name="Nakagawa S."/>
        </authorList>
    </citation>
    <scope>NUCLEOTIDE SEQUENCE [LARGE SCALE GENOMIC DNA]</scope>
    <source>
        <strain evidence="2 3">S502</strain>
    </source>
</reference>
<dbReference type="KEGG" id="hprf:HLPR_26080"/>
<evidence type="ECO:0000313" key="3">
    <source>
        <dbReference type="Proteomes" id="UP001321786"/>
    </source>
</evidence>
<dbReference type="Proteomes" id="UP001321786">
    <property type="component" value="Chromosome"/>
</dbReference>
<evidence type="ECO:0000256" key="1">
    <source>
        <dbReference type="ARBA" id="ARBA00023002"/>
    </source>
</evidence>
<evidence type="ECO:0000313" key="2">
    <source>
        <dbReference type="EMBL" id="BEP30277.1"/>
    </source>
</evidence>
<protein>
    <submittedName>
        <fullName evidence="2">Uncharacterized protein</fullName>
    </submittedName>
</protein>
<dbReference type="PANTHER" id="PTHR43539:SF78">
    <property type="entry name" value="FLAVIN-CONTAINING MONOOXYGENASE"/>
    <property type="match status" value="1"/>
</dbReference>
<dbReference type="GO" id="GO:0004497">
    <property type="term" value="F:monooxygenase activity"/>
    <property type="evidence" value="ECO:0007669"/>
    <property type="project" value="TreeGrafter"/>
</dbReference>
<dbReference type="EMBL" id="AP028654">
    <property type="protein sequence ID" value="BEP30277.1"/>
    <property type="molecule type" value="Genomic_DNA"/>
</dbReference>
<gene>
    <name evidence="2" type="ORF">HLPR_26080</name>
</gene>
<name>A0AAU9EBR6_9FIRM</name>
<dbReference type="SUPFAM" id="SSF51905">
    <property type="entry name" value="FAD/NAD(P)-binding domain"/>
    <property type="match status" value="1"/>
</dbReference>
<dbReference type="AlphaFoldDB" id="A0AAU9EBR6"/>